<dbReference type="InterPro" id="IPR006631">
    <property type="entry name" value="DM4_12"/>
</dbReference>
<accession>A0A2J7QZ77</accession>
<name>A0A2J7QZ77_9NEOP</name>
<dbReference type="InParanoid" id="A0A2J7QZ77"/>
<protein>
    <submittedName>
        <fullName evidence="1">Uncharacterized protein</fullName>
    </submittedName>
</protein>
<keyword evidence="2" id="KW-1185">Reference proteome</keyword>
<gene>
    <name evidence="1" type="ORF">B7P43_G06741</name>
</gene>
<sequence>MPTNATQWHTAPDIMRRRETSNRILRNIYAPLESLLEQYGFNGRMCVLRSICEAAHSPFYHEDMNFLEEVIHAILTPSQELMPEEVNCSDNTQLLENLPSDKQYVGAECLGKSEGDCHTAYPDCPVSPLDFISQEFNIDAIKE</sequence>
<dbReference type="AlphaFoldDB" id="A0A2J7QZ77"/>
<proteinExistence type="predicted"/>
<dbReference type="Proteomes" id="UP000235965">
    <property type="component" value="Unassembled WGS sequence"/>
</dbReference>
<dbReference type="Pfam" id="PF07841">
    <property type="entry name" value="DM4_12"/>
    <property type="match status" value="1"/>
</dbReference>
<comment type="caution">
    <text evidence="1">The sequence shown here is derived from an EMBL/GenBank/DDBJ whole genome shotgun (WGS) entry which is preliminary data.</text>
</comment>
<organism evidence="1 2">
    <name type="scientific">Cryptotermes secundus</name>
    <dbReference type="NCBI Taxonomy" id="105785"/>
    <lineage>
        <taxon>Eukaryota</taxon>
        <taxon>Metazoa</taxon>
        <taxon>Ecdysozoa</taxon>
        <taxon>Arthropoda</taxon>
        <taxon>Hexapoda</taxon>
        <taxon>Insecta</taxon>
        <taxon>Pterygota</taxon>
        <taxon>Neoptera</taxon>
        <taxon>Polyneoptera</taxon>
        <taxon>Dictyoptera</taxon>
        <taxon>Blattodea</taxon>
        <taxon>Blattoidea</taxon>
        <taxon>Termitoidae</taxon>
        <taxon>Kalotermitidae</taxon>
        <taxon>Cryptotermitinae</taxon>
        <taxon>Cryptotermes</taxon>
    </lineage>
</organism>
<reference evidence="1 2" key="1">
    <citation type="submission" date="2017-12" db="EMBL/GenBank/DDBJ databases">
        <title>Hemimetabolous genomes reveal molecular basis of termite eusociality.</title>
        <authorList>
            <person name="Harrison M.C."/>
            <person name="Jongepier E."/>
            <person name="Robertson H.M."/>
            <person name="Arning N."/>
            <person name="Bitard-Feildel T."/>
            <person name="Chao H."/>
            <person name="Childers C.P."/>
            <person name="Dinh H."/>
            <person name="Doddapaneni H."/>
            <person name="Dugan S."/>
            <person name="Gowin J."/>
            <person name="Greiner C."/>
            <person name="Han Y."/>
            <person name="Hu H."/>
            <person name="Hughes D.S.T."/>
            <person name="Huylmans A.-K."/>
            <person name="Kemena C."/>
            <person name="Kremer L.P.M."/>
            <person name="Lee S.L."/>
            <person name="Lopez-Ezquerra A."/>
            <person name="Mallet L."/>
            <person name="Monroy-Kuhn J.M."/>
            <person name="Moser A."/>
            <person name="Murali S.C."/>
            <person name="Muzny D.M."/>
            <person name="Otani S."/>
            <person name="Piulachs M.-D."/>
            <person name="Poelchau M."/>
            <person name="Qu J."/>
            <person name="Schaub F."/>
            <person name="Wada-Katsumata A."/>
            <person name="Worley K.C."/>
            <person name="Xie Q."/>
            <person name="Ylla G."/>
            <person name="Poulsen M."/>
            <person name="Gibbs R.A."/>
            <person name="Schal C."/>
            <person name="Richards S."/>
            <person name="Belles X."/>
            <person name="Korb J."/>
            <person name="Bornberg-Bauer E."/>
        </authorList>
    </citation>
    <scope>NUCLEOTIDE SEQUENCE [LARGE SCALE GENOMIC DNA]</scope>
    <source>
        <tissue evidence="1">Whole body</tissue>
    </source>
</reference>
<dbReference type="PANTHER" id="PTHR21398:SF6">
    <property type="entry name" value="AGAP007094-PA"/>
    <property type="match status" value="1"/>
</dbReference>
<dbReference type="OrthoDB" id="8186940at2759"/>
<dbReference type="EMBL" id="NEVH01009073">
    <property type="protein sequence ID" value="PNF33893.1"/>
    <property type="molecule type" value="Genomic_DNA"/>
</dbReference>
<dbReference type="SMART" id="SM00718">
    <property type="entry name" value="DM4_12"/>
    <property type="match status" value="1"/>
</dbReference>
<dbReference type="PANTHER" id="PTHR21398">
    <property type="entry name" value="AGAP007094-PA"/>
    <property type="match status" value="1"/>
</dbReference>
<evidence type="ECO:0000313" key="1">
    <source>
        <dbReference type="EMBL" id="PNF33893.1"/>
    </source>
</evidence>
<evidence type="ECO:0000313" key="2">
    <source>
        <dbReference type="Proteomes" id="UP000235965"/>
    </source>
</evidence>